<evidence type="ECO:0000313" key="1">
    <source>
        <dbReference type="EMBL" id="SFC92828.1"/>
    </source>
</evidence>
<dbReference type="Gene3D" id="3.40.190.10">
    <property type="entry name" value="Periplasmic binding protein-like II"/>
    <property type="match status" value="2"/>
</dbReference>
<organism evidence="1 2">
    <name type="scientific">Pseudoalteromonas denitrificans DSM 6059</name>
    <dbReference type="NCBI Taxonomy" id="1123010"/>
    <lineage>
        <taxon>Bacteria</taxon>
        <taxon>Pseudomonadati</taxon>
        <taxon>Pseudomonadota</taxon>
        <taxon>Gammaproteobacteria</taxon>
        <taxon>Alteromonadales</taxon>
        <taxon>Pseudoalteromonadaceae</taxon>
        <taxon>Pseudoalteromonas</taxon>
    </lineage>
</organism>
<keyword evidence="2" id="KW-1185">Reference proteome</keyword>
<dbReference type="Proteomes" id="UP000198862">
    <property type="component" value="Unassembled WGS sequence"/>
</dbReference>
<proteinExistence type="predicted"/>
<dbReference type="InterPro" id="IPR011972">
    <property type="entry name" value="CHP02285"/>
</dbReference>
<name>A0A1I1NBI1_9GAMM</name>
<dbReference type="OrthoDB" id="8439154at2"/>
<gene>
    <name evidence="1" type="ORF">SAMN02745724_02952</name>
</gene>
<sequence>MSEIPLKLLFNFIFFIFIGFSIESLSNTITWQVNHAPPVTILKGEYKDQGFLDKILELIISELPQYRHEIIVSSMARSIFDLKKQKNVCLPALFATDERKRYMTFSKSSIAHPSHRIIFNNNKILPFEKTIALDDLLSQEDYTLGLDKGRSFGNKIDAIINKYSSQTNIHLQSSDSPNQLLQMVKIGRIDYTIAYPFKVSYYNKYNHLNKNNFKQYKMLDASQYVIGRVACPKNPWGEKVIADIDVVLKNIKSSPLYFKKMGSWWENEANSPEFIKFYTEVFLKN</sequence>
<accession>A0A1I1NBI1</accession>
<dbReference type="SUPFAM" id="SSF53850">
    <property type="entry name" value="Periplasmic binding protein-like II"/>
    <property type="match status" value="1"/>
</dbReference>
<reference evidence="1 2" key="1">
    <citation type="submission" date="2016-10" db="EMBL/GenBank/DDBJ databases">
        <authorList>
            <person name="de Groot N.N."/>
        </authorList>
    </citation>
    <scope>NUCLEOTIDE SEQUENCE [LARGE SCALE GENOMIC DNA]</scope>
    <source>
        <strain evidence="1 2">DSM 6059</strain>
    </source>
</reference>
<evidence type="ECO:0000313" key="2">
    <source>
        <dbReference type="Proteomes" id="UP000198862"/>
    </source>
</evidence>
<protein>
    <submittedName>
        <fullName evidence="1">Uncharacterized protein</fullName>
    </submittedName>
</protein>
<dbReference type="AlphaFoldDB" id="A0A1I1NBI1"/>
<dbReference type="EMBL" id="FOLO01000023">
    <property type="protein sequence ID" value="SFC92828.1"/>
    <property type="molecule type" value="Genomic_DNA"/>
</dbReference>
<dbReference type="NCBIfam" id="TIGR02285">
    <property type="entry name" value="TIGR02285 family protein"/>
    <property type="match status" value="1"/>
</dbReference>
<dbReference type="STRING" id="1123010.SAMN02745724_02952"/>